<evidence type="ECO:0000313" key="8">
    <source>
        <dbReference type="EMBL" id="CAK9075833.1"/>
    </source>
</evidence>
<name>A0ABP0PJZ2_9DINO</name>
<evidence type="ECO:0000256" key="4">
    <source>
        <dbReference type="ARBA" id="ARBA00022833"/>
    </source>
</evidence>
<feature type="region of interest" description="Disordered" evidence="6">
    <location>
        <begin position="89"/>
        <end position="113"/>
    </location>
</feature>
<evidence type="ECO:0000256" key="6">
    <source>
        <dbReference type="SAM" id="MobiDB-lite"/>
    </source>
</evidence>
<evidence type="ECO:0000256" key="5">
    <source>
        <dbReference type="PROSITE-ProRule" id="PRU00723"/>
    </source>
</evidence>
<evidence type="ECO:0000256" key="1">
    <source>
        <dbReference type="ARBA" id="ARBA00022723"/>
    </source>
</evidence>
<dbReference type="Gene3D" id="4.10.1000.10">
    <property type="entry name" value="Zinc finger, CCCH-type"/>
    <property type="match status" value="2"/>
</dbReference>
<keyword evidence="9" id="KW-1185">Reference proteome</keyword>
<evidence type="ECO:0000256" key="2">
    <source>
        <dbReference type="ARBA" id="ARBA00022737"/>
    </source>
</evidence>
<reference evidence="8 9" key="1">
    <citation type="submission" date="2024-02" db="EMBL/GenBank/DDBJ databases">
        <authorList>
            <person name="Chen Y."/>
            <person name="Shah S."/>
            <person name="Dougan E. K."/>
            <person name="Thang M."/>
            <person name="Chan C."/>
        </authorList>
    </citation>
    <scope>NUCLEOTIDE SEQUENCE [LARGE SCALE GENOMIC DNA]</scope>
</reference>
<keyword evidence="2" id="KW-0677">Repeat</keyword>
<organism evidence="8 9">
    <name type="scientific">Durusdinium trenchii</name>
    <dbReference type="NCBI Taxonomy" id="1381693"/>
    <lineage>
        <taxon>Eukaryota</taxon>
        <taxon>Sar</taxon>
        <taxon>Alveolata</taxon>
        <taxon>Dinophyceae</taxon>
        <taxon>Suessiales</taxon>
        <taxon>Symbiodiniaceae</taxon>
        <taxon>Durusdinium</taxon>
    </lineage>
</organism>
<feature type="zinc finger region" description="C3H1-type" evidence="5">
    <location>
        <begin position="55"/>
        <end position="83"/>
    </location>
</feature>
<keyword evidence="4 5" id="KW-0862">Zinc</keyword>
<dbReference type="InterPro" id="IPR045877">
    <property type="entry name" value="ZFP36-like"/>
</dbReference>
<dbReference type="SMART" id="SM00356">
    <property type="entry name" value="ZnF_C3H1"/>
    <property type="match status" value="2"/>
</dbReference>
<feature type="domain" description="C3H1-type" evidence="7">
    <location>
        <begin position="55"/>
        <end position="83"/>
    </location>
</feature>
<feature type="zinc finger region" description="C3H1-type" evidence="5">
    <location>
        <begin position="20"/>
        <end position="47"/>
    </location>
</feature>
<dbReference type="InterPro" id="IPR036855">
    <property type="entry name" value="Znf_CCCH_sf"/>
</dbReference>
<protein>
    <recommendedName>
        <fullName evidence="7">C3H1-type domain-containing protein</fullName>
    </recommendedName>
</protein>
<proteinExistence type="predicted"/>
<dbReference type="InterPro" id="IPR000571">
    <property type="entry name" value="Znf_CCCH"/>
</dbReference>
<accession>A0ABP0PJZ2</accession>
<dbReference type="EMBL" id="CAXAMN010023196">
    <property type="protein sequence ID" value="CAK9075833.1"/>
    <property type="molecule type" value="Genomic_DNA"/>
</dbReference>
<evidence type="ECO:0000313" key="9">
    <source>
        <dbReference type="Proteomes" id="UP001642484"/>
    </source>
</evidence>
<comment type="caution">
    <text evidence="8">The sequence shown here is derived from an EMBL/GenBank/DDBJ whole genome shotgun (WGS) entry which is preliminary data.</text>
</comment>
<feature type="non-terminal residue" evidence="8">
    <location>
        <position position="138"/>
    </location>
</feature>
<dbReference type="SUPFAM" id="SSF90229">
    <property type="entry name" value="CCCH zinc finger"/>
    <property type="match status" value="2"/>
</dbReference>
<dbReference type="PANTHER" id="PTHR12547">
    <property type="entry name" value="CCCH ZINC FINGER/TIS11-RELATED"/>
    <property type="match status" value="1"/>
</dbReference>
<gene>
    <name evidence="8" type="ORF">CCMP2556_LOCUS37367</name>
</gene>
<evidence type="ECO:0000256" key="3">
    <source>
        <dbReference type="ARBA" id="ARBA00022771"/>
    </source>
</evidence>
<dbReference type="InterPro" id="IPR041367">
    <property type="entry name" value="Znf-CCCH_4"/>
</dbReference>
<dbReference type="PANTHER" id="PTHR12547:SF18">
    <property type="entry name" value="PROTEIN TIS11"/>
    <property type="match status" value="1"/>
</dbReference>
<keyword evidence="1 5" id="KW-0479">Metal-binding</keyword>
<dbReference type="Pfam" id="PF00642">
    <property type="entry name" value="zf-CCCH"/>
    <property type="match status" value="1"/>
</dbReference>
<dbReference type="PROSITE" id="PS50103">
    <property type="entry name" value="ZF_C3H1"/>
    <property type="match status" value="2"/>
</dbReference>
<keyword evidence="3 5" id="KW-0863">Zinc-finger</keyword>
<dbReference type="Proteomes" id="UP001642484">
    <property type="component" value="Unassembled WGS sequence"/>
</dbReference>
<dbReference type="Pfam" id="PF18044">
    <property type="entry name" value="zf-CCCH_4"/>
    <property type="match status" value="1"/>
</dbReference>
<feature type="domain" description="C3H1-type" evidence="7">
    <location>
        <begin position="20"/>
        <end position="47"/>
    </location>
</feature>
<evidence type="ECO:0000259" key="7">
    <source>
        <dbReference type="PROSITE" id="PS50103"/>
    </source>
</evidence>
<sequence>MAQIVQTPQQQQQQQHSETLRFTRMCKYWSNNKCNMGANCNFAHDQRELRAQPDLVATRLCFQFSRKGQCKNGDACKYAHGKSELRRLHPQSTASTLQLPKMPVFPKEPKAAGQVMKAPPGLVAVAPPPGLELEEATP</sequence>